<feature type="compositionally biased region" description="Polar residues" evidence="1">
    <location>
        <begin position="531"/>
        <end position="540"/>
    </location>
</feature>
<dbReference type="EMBL" id="CAMGYJ010000011">
    <property type="protein sequence ID" value="CAI0626140.1"/>
    <property type="molecule type" value="Genomic_DNA"/>
</dbReference>
<feature type="compositionally biased region" description="Basic residues" evidence="1">
    <location>
        <begin position="550"/>
        <end position="561"/>
    </location>
</feature>
<dbReference type="GO" id="GO:0000049">
    <property type="term" value="F:tRNA binding"/>
    <property type="evidence" value="ECO:0007669"/>
    <property type="project" value="TreeGrafter"/>
</dbReference>
<dbReference type="GO" id="GO:0043023">
    <property type="term" value="F:ribosomal large subunit binding"/>
    <property type="evidence" value="ECO:0007669"/>
    <property type="project" value="TreeGrafter"/>
</dbReference>
<feature type="compositionally biased region" description="Basic and acidic residues" evidence="1">
    <location>
        <begin position="512"/>
        <end position="525"/>
    </location>
</feature>
<evidence type="ECO:0000259" key="2">
    <source>
        <dbReference type="Pfam" id="PF05670"/>
    </source>
</evidence>
<organism evidence="3 4">
    <name type="scientific">Linum tenue</name>
    <dbReference type="NCBI Taxonomy" id="586396"/>
    <lineage>
        <taxon>Eukaryota</taxon>
        <taxon>Viridiplantae</taxon>
        <taxon>Streptophyta</taxon>
        <taxon>Embryophyta</taxon>
        <taxon>Tracheophyta</taxon>
        <taxon>Spermatophyta</taxon>
        <taxon>Magnoliopsida</taxon>
        <taxon>eudicotyledons</taxon>
        <taxon>Gunneridae</taxon>
        <taxon>Pentapetalae</taxon>
        <taxon>rosids</taxon>
        <taxon>fabids</taxon>
        <taxon>Malpighiales</taxon>
        <taxon>Linaceae</taxon>
        <taxon>Linum</taxon>
    </lineage>
</organism>
<dbReference type="PANTHER" id="PTHR15239:SF6">
    <property type="entry name" value="RIBOSOME QUALITY CONTROL COMPLEX SUBUNIT NEMF"/>
    <property type="match status" value="1"/>
</dbReference>
<gene>
    <name evidence="3" type="ORF">LITE_LOCUS50730</name>
</gene>
<keyword evidence="4" id="KW-1185">Reference proteome</keyword>
<sequence>MAFRYHRISSLCVRSQIILFQFGIGANVHCVILELYAQGNILLTDPDFQVLTLLRSHRDDDKGIAIMSRHRYPTEISRVFERTTATKLQDALTRVDTPEDTGSAKMDGGEAEVTDNPIKESRMYDEICPILLNQFKTREHEKFDTFDAALDEFYSKIESQRSELQQKAKEDSAVQKLNKIRTDQEEGKSGNPVAALIDKLHLEKNCMTLLLSNNLDDMDDDEKTLPADKVEVDIALSAHANARRWYEMKKKQETKQEKTVKAHEKAFKAAERKTRIQLSQEKSVATISHIRKVHWFEKFNWFISSENYLVISGRDAQQNEMIVKLYMSKGDLYVHAELHGASSTVIKNHRPDQAVPPLTLNQAGCFTVCHSQAWDSKIVTSAWVRGEEDGTSDIITESGPPEEDISDSDSDQEGTEAETKADDCTISSSEPSDNPSGKGVASVTPQLEDIFDRGLGIGATTTSGINYTVEAAAQTNIEEEHDEEDRKATGRDKPYVSKAERRKLKKGGRAGGHTETEHQPEELKDAAGVSVDQSDTNIPSSKPGGGKVSRGQKSKLKKMKVKYADQDEEERRIRMALLASAGNAQKTDEEKEQGTQLP</sequence>
<dbReference type="Proteomes" id="UP001154282">
    <property type="component" value="Unassembled WGS sequence"/>
</dbReference>
<dbReference type="Pfam" id="PF05670">
    <property type="entry name" value="NFACT-R_1"/>
    <property type="match status" value="1"/>
</dbReference>
<dbReference type="InterPro" id="IPR051608">
    <property type="entry name" value="RQC_Subunit_NEMF"/>
</dbReference>
<name>A0AAV0S0T2_9ROSI</name>
<dbReference type="GO" id="GO:0072344">
    <property type="term" value="P:rescue of stalled ribosome"/>
    <property type="evidence" value="ECO:0007669"/>
    <property type="project" value="TreeGrafter"/>
</dbReference>
<proteinExistence type="predicted"/>
<feature type="region of interest" description="Disordered" evidence="1">
    <location>
        <begin position="579"/>
        <end position="598"/>
    </location>
</feature>
<protein>
    <recommendedName>
        <fullName evidence="2">NFACT RNA-binding domain-containing protein</fullName>
    </recommendedName>
</protein>
<evidence type="ECO:0000313" key="3">
    <source>
        <dbReference type="EMBL" id="CAI0626140.1"/>
    </source>
</evidence>
<feature type="compositionally biased region" description="Acidic residues" evidence="1">
    <location>
        <begin position="400"/>
        <end position="416"/>
    </location>
</feature>
<feature type="compositionally biased region" description="Basic and acidic residues" evidence="1">
    <location>
        <begin position="586"/>
        <end position="598"/>
    </location>
</feature>
<dbReference type="AlphaFoldDB" id="A0AAV0S0T2"/>
<dbReference type="GO" id="GO:1990112">
    <property type="term" value="C:RQC complex"/>
    <property type="evidence" value="ECO:0007669"/>
    <property type="project" value="TreeGrafter"/>
</dbReference>
<dbReference type="InterPro" id="IPR008532">
    <property type="entry name" value="NFACT_RNA-bd"/>
</dbReference>
<feature type="compositionally biased region" description="Polar residues" evidence="1">
    <location>
        <begin position="425"/>
        <end position="435"/>
    </location>
</feature>
<accession>A0AAV0S0T2</accession>
<feature type="domain" description="NFACT RNA-binding" evidence="2">
    <location>
        <begin position="298"/>
        <end position="384"/>
    </location>
</feature>
<reference evidence="3" key="1">
    <citation type="submission" date="2022-08" db="EMBL/GenBank/DDBJ databases">
        <authorList>
            <person name="Gutierrez-Valencia J."/>
        </authorList>
    </citation>
    <scope>NUCLEOTIDE SEQUENCE</scope>
</reference>
<feature type="compositionally biased region" description="Basic and acidic residues" evidence="1">
    <location>
        <begin position="484"/>
        <end position="499"/>
    </location>
</feature>
<evidence type="ECO:0000256" key="1">
    <source>
        <dbReference type="SAM" id="MobiDB-lite"/>
    </source>
</evidence>
<feature type="region of interest" description="Disordered" evidence="1">
    <location>
        <begin position="388"/>
        <end position="442"/>
    </location>
</feature>
<dbReference type="GO" id="GO:1990116">
    <property type="term" value="P:ribosome-associated ubiquitin-dependent protein catabolic process"/>
    <property type="evidence" value="ECO:0007669"/>
    <property type="project" value="TreeGrafter"/>
</dbReference>
<comment type="caution">
    <text evidence="3">The sequence shown here is derived from an EMBL/GenBank/DDBJ whole genome shotgun (WGS) entry which is preliminary data.</text>
</comment>
<dbReference type="PANTHER" id="PTHR15239">
    <property type="entry name" value="NUCLEAR EXPORT MEDIATOR FACTOR NEMF"/>
    <property type="match status" value="1"/>
</dbReference>
<evidence type="ECO:0000313" key="4">
    <source>
        <dbReference type="Proteomes" id="UP001154282"/>
    </source>
</evidence>
<feature type="region of interest" description="Disordered" evidence="1">
    <location>
        <begin position="474"/>
        <end position="569"/>
    </location>
</feature>